<evidence type="ECO:0000256" key="4">
    <source>
        <dbReference type="ARBA" id="ARBA00022771"/>
    </source>
</evidence>
<dbReference type="GO" id="GO:0005654">
    <property type="term" value="C:nucleoplasm"/>
    <property type="evidence" value="ECO:0007669"/>
    <property type="project" value="UniProtKB-SubCell"/>
</dbReference>
<dbReference type="SUPFAM" id="SSF57716">
    <property type="entry name" value="Glucocorticoid receptor-like (DNA-binding domain)"/>
    <property type="match status" value="1"/>
</dbReference>
<dbReference type="GO" id="GO:0043565">
    <property type="term" value="F:sequence-specific DNA binding"/>
    <property type="evidence" value="ECO:0007669"/>
    <property type="project" value="InterPro"/>
</dbReference>
<keyword evidence="7" id="KW-0175">Coiled coil</keyword>
<protein>
    <recommendedName>
        <fullName evidence="13">THAP-type domain-containing protein</fullName>
    </recommendedName>
</protein>
<reference evidence="14 15" key="1">
    <citation type="journal article" date="2019" name="Philos. Trans. R. Soc. Lond., B, Biol. Sci.">
        <title>Ant behaviour and brain gene expression of defending hosts depend on the ecological success of the intruding social parasite.</title>
        <authorList>
            <person name="Kaur R."/>
            <person name="Stoldt M."/>
            <person name="Jongepier E."/>
            <person name="Feldmeyer B."/>
            <person name="Menzel F."/>
            <person name="Bornberg-Bauer E."/>
            <person name="Foitzik S."/>
        </authorList>
    </citation>
    <scope>NUCLEOTIDE SEQUENCE [LARGE SCALE GENOMIC DNA]</scope>
    <source>
        <tissue evidence="14">Whole body</tissue>
    </source>
</reference>
<evidence type="ECO:0000256" key="6">
    <source>
        <dbReference type="ARBA" id="ARBA00023015"/>
    </source>
</evidence>
<keyword evidence="3" id="KW-0479">Metal-binding</keyword>
<evidence type="ECO:0000256" key="5">
    <source>
        <dbReference type="ARBA" id="ARBA00022833"/>
    </source>
</evidence>
<comment type="caution">
    <text evidence="14">The sequence shown here is derived from an EMBL/GenBank/DDBJ whole genome shotgun (WGS) entry which is preliminary data.</text>
</comment>
<evidence type="ECO:0000256" key="3">
    <source>
        <dbReference type="ARBA" id="ARBA00022723"/>
    </source>
</evidence>
<keyword evidence="10" id="KW-0539">Nucleus</keyword>
<keyword evidence="9" id="KW-0804">Transcription</keyword>
<evidence type="ECO:0000313" key="14">
    <source>
        <dbReference type="EMBL" id="TGZ52571.1"/>
    </source>
</evidence>
<evidence type="ECO:0000256" key="12">
    <source>
        <dbReference type="PROSITE-ProRule" id="PRU00309"/>
    </source>
</evidence>
<dbReference type="EMBL" id="QBLH01001239">
    <property type="protein sequence ID" value="TGZ52571.1"/>
    <property type="molecule type" value="Genomic_DNA"/>
</dbReference>
<evidence type="ECO:0000256" key="8">
    <source>
        <dbReference type="ARBA" id="ARBA00023125"/>
    </source>
</evidence>
<evidence type="ECO:0000313" key="15">
    <source>
        <dbReference type="Proteomes" id="UP000310200"/>
    </source>
</evidence>
<keyword evidence="5" id="KW-0862">Zinc</keyword>
<keyword evidence="4 12" id="KW-0863">Zinc-finger</keyword>
<dbReference type="Pfam" id="PF21787">
    <property type="entry name" value="TNP-like_RNaseH_N"/>
    <property type="match status" value="1"/>
</dbReference>
<sequence>MPSRCTALRCSNNSDDGYTLVTYPRDELLKQQWIAAVGRGKNWSPTKSQKLCEVHFKPSEIIFVAKRKCVKPGAVPSRFCTCPSGDQANCPRKIKKSQQGITKKTKNWTDMSEKKTENLGPTSVWLCANLQTINQRRCTIYCGVSRNCRTNGRNTANGASEDLLRSIIEEDERLRNKIKGTVEEVIKVNKKTEEIGVQAVNRKLYEKNWLKTLQRSIENISFEPGLLTDIFALLKEMGEHLDEIHKFCCLVFDEMSICEKIDFDWNSLRLTLDGPLYLMYLKRKQLSYWLSFLGECVKDGSRL</sequence>
<dbReference type="Pfam" id="PF05485">
    <property type="entry name" value="THAP"/>
    <property type="match status" value="1"/>
</dbReference>
<dbReference type="AlphaFoldDB" id="A0A4S2KRP1"/>
<name>A0A4S2KRP1_9HYME</name>
<dbReference type="PROSITE" id="PS50950">
    <property type="entry name" value="ZF_THAP"/>
    <property type="match status" value="1"/>
</dbReference>
<keyword evidence="11" id="KW-0131">Cell cycle</keyword>
<keyword evidence="15" id="KW-1185">Reference proteome</keyword>
<dbReference type="InterPro" id="IPR026516">
    <property type="entry name" value="THAP1/10"/>
</dbReference>
<accession>A0A4S2KRP1</accession>
<organism evidence="14 15">
    <name type="scientific">Temnothorax longispinosus</name>
    <dbReference type="NCBI Taxonomy" id="300112"/>
    <lineage>
        <taxon>Eukaryota</taxon>
        <taxon>Metazoa</taxon>
        <taxon>Ecdysozoa</taxon>
        <taxon>Arthropoda</taxon>
        <taxon>Hexapoda</taxon>
        <taxon>Insecta</taxon>
        <taxon>Pterygota</taxon>
        <taxon>Neoptera</taxon>
        <taxon>Endopterygota</taxon>
        <taxon>Hymenoptera</taxon>
        <taxon>Apocrita</taxon>
        <taxon>Aculeata</taxon>
        <taxon>Formicoidea</taxon>
        <taxon>Formicidae</taxon>
        <taxon>Myrmicinae</taxon>
        <taxon>Temnothorax</taxon>
    </lineage>
</organism>
<evidence type="ECO:0000256" key="2">
    <source>
        <dbReference type="ARBA" id="ARBA00006177"/>
    </source>
</evidence>
<dbReference type="InterPro" id="IPR048365">
    <property type="entry name" value="TNP-like_RNaseH_N"/>
</dbReference>
<dbReference type="GO" id="GO:0008270">
    <property type="term" value="F:zinc ion binding"/>
    <property type="evidence" value="ECO:0007669"/>
    <property type="project" value="UniProtKB-KW"/>
</dbReference>
<evidence type="ECO:0000256" key="7">
    <source>
        <dbReference type="ARBA" id="ARBA00023054"/>
    </source>
</evidence>
<feature type="domain" description="THAP-type" evidence="13">
    <location>
        <begin position="1"/>
        <end position="79"/>
    </location>
</feature>
<evidence type="ECO:0000256" key="10">
    <source>
        <dbReference type="ARBA" id="ARBA00023242"/>
    </source>
</evidence>
<keyword evidence="6" id="KW-0805">Transcription regulation</keyword>
<dbReference type="PANTHER" id="PTHR46600:SF1">
    <property type="entry name" value="THAP DOMAIN-CONTAINING PROTEIN 1"/>
    <property type="match status" value="1"/>
</dbReference>
<comment type="similarity">
    <text evidence="2">Belongs to the THAP1 family.</text>
</comment>
<gene>
    <name evidence="14" type="ORF">DBV15_12225</name>
</gene>
<comment type="subcellular location">
    <subcellularLocation>
        <location evidence="1">Nucleus</location>
        <location evidence="1">Nucleoplasm</location>
    </subcellularLocation>
</comment>
<keyword evidence="8 12" id="KW-0238">DNA-binding</keyword>
<evidence type="ECO:0000256" key="11">
    <source>
        <dbReference type="ARBA" id="ARBA00023306"/>
    </source>
</evidence>
<proteinExistence type="inferred from homology"/>
<evidence type="ECO:0000256" key="1">
    <source>
        <dbReference type="ARBA" id="ARBA00004642"/>
    </source>
</evidence>
<dbReference type="InterPro" id="IPR006612">
    <property type="entry name" value="THAP_Znf"/>
</dbReference>
<evidence type="ECO:0000256" key="9">
    <source>
        <dbReference type="ARBA" id="ARBA00023163"/>
    </source>
</evidence>
<evidence type="ECO:0000259" key="13">
    <source>
        <dbReference type="PROSITE" id="PS50950"/>
    </source>
</evidence>
<dbReference type="PANTHER" id="PTHR46600">
    <property type="entry name" value="THAP DOMAIN-CONTAINING"/>
    <property type="match status" value="1"/>
</dbReference>
<dbReference type="STRING" id="300112.A0A4S2KRP1"/>
<dbReference type="Proteomes" id="UP000310200">
    <property type="component" value="Unassembled WGS sequence"/>
</dbReference>
<dbReference type="SMART" id="SM00980">
    <property type="entry name" value="THAP"/>
    <property type="match status" value="1"/>
</dbReference>